<protein>
    <submittedName>
        <fullName evidence="2">Uncharacterized protein</fullName>
    </submittedName>
</protein>
<reference evidence="2" key="1">
    <citation type="journal article" date="2023" name="bioRxiv">
        <title>Improved chromosome-level genome assembly for marigold (Tagetes erecta).</title>
        <authorList>
            <person name="Jiang F."/>
            <person name="Yuan L."/>
            <person name="Wang S."/>
            <person name="Wang H."/>
            <person name="Xu D."/>
            <person name="Wang A."/>
            <person name="Fan W."/>
        </authorList>
    </citation>
    <scope>NUCLEOTIDE SEQUENCE</scope>
    <source>
        <strain evidence="2">WSJ</strain>
        <tissue evidence="2">Leaf</tissue>
    </source>
</reference>
<keyword evidence="1" id="KW-1133">Transmembrane helix</keyword>
<name>A0AAD8P1G5_TARER</name>
<dbReference type="AlphaFoldDB" id="A0AAD8P1G5"/>
<dbReference type="Proteomes" id="UP001229421">
    <property type="component" value="Unassembled WGS sequence"/>
</dbReference>
<keyword evidence="1" id="KW-0812">Transmembrane</keyword>
<evidence type="ECO:0000256" key="1">
    <source>
        <dbReference type="SAM" id="Phobius"/>
    </source>
</evidence>
<proteinExistence type="predicted"/>
<keyword evidence="3" id="KW-1185">Reference proteome</keyword>
<keyword evidence="1" id="KW-0472">Membrane</keyword>
<evidence type="ECO:0000313" key="2">
    <source>
        <dbReference type="EMBL" id="KAK1428551.1"/>
    </source>
</evidence>
<accession>A0AAD8P1G5</accession>
<evidence type="ECO:0000313" key="3">
    <source>
        <dbReference type="Proteomes" id="UP001229421"/>
    </source>
</evidence>
<sequence>MRRGRVEKFYGIPRAKEKTTTIKKSKSKALYHHHHTISNHLNISCKHSTCHLQTFILTNHCKIIHTVFFSHTFMAFFSHFLPSIFISSP</sequence>
<organism evidence="2 3">
    <name type="scientific">Tagetes erecta</name>
    <name type="common">African marigold</name>
    <dbReference type="NCBI Taxonomy" id="13708"/>
    <lineage>
        <taxon>Eukaryota</taxon>
        <taxon>Viridiplantae</taxon>
        <taxon>Streptophyta</taxon>
        <taxon>Embryophyta</taxon>
        <taxon>Tracheophyta</taxon>
        <taxon>Spermatophyta</taxon>
        <taxon>Magnoliopsida</taxon>
        <taxon>eudicotyledons</taxon>
        <taxon>Gunneridae</taxon>
        <taxon>Pentapetalae</taxon>
        <taxon>asterids</taxon>
        <taxon>campanulids</taxon>
        <taxon>Asterales</taxon>
        <taxon>Asteraceae</taxon>
        <taxon>Asteroideae</taxon>
        <taxon>Heliantheae alliance</taxon>
        <taxon>Tageteae</taxon>
        <taxon>Tagetes</taxon>
    </lineage>
</organism>
<gene>
    <name evidence="2" type="ORF">QVD17_17387</name>
</gene>
<dbReference type="EMBL" id="JAUHHV010000004">
    <property type="protein sequence ID" value="KAK1428551.1"/>
    <property type="molecule type" value="Genomic_DNA"/>
</dbReference>
<feature type="transmembrane region" description="Helical" evidence="1">
    <location>
        <begin position="63"/>
        <end position="86"/>
    </location>
</feature>
<comment type="caution">
    <text evidence="2">The sequence shown here is derived from an EMBL/GenBank/DDBJ whole genome shotgun (WGS) entry which is preliminary data.</text>
</comment>